<dbReference type="PROSITE" id="PS01360">
    <property type="entry name" value="ZF_MYND_1"/>
    <property type="match status" value="1"/>
</dbReference>
<dbReference type="GO" id="GO:0008270">
    <property type="term" value="F:zinc ion binding"/>
    <property type="evidence" value="ECO:0007669"/>
    <property type="project" value="UniProtKB-KW"/>
</dbReference>
<dbReference type="PROSITE" id="PS50865">
    <property type="entry name" value="ZF_MYND_2"/>
    <property type="match status" value="1"/>
</dbReference>
<organism evidence="6 7">
    <name type="scientific">Galerina marginata (strain CBS 339.88)</name>
    <dbReference type="NCBI Taxonomy" id="685588"/>
    <lineage>
        <taxon>Eukaryota</taxon>
        <taxon>Fungi</taxon>
        <taxon>Dikarya</taxon>
        <taxon>Basidiomycota</taxon>
        <taxon>Agaricomycotina</taxon>
        <taxon>Agaricomycetes</taxon>
        <taxon>Agaricomycetidae</taxon>
        <taxon>Agaricales</taxon>
        <taxon>Agaricineae</taxon>
        <taxon>Strophariaceae</taxon>
        <taxon>Galerina</taxon>
    </lineage>
</organism>
<dbReference type="AlphaFoldDB" id="A0A067T9S4"/>
<evidence type="ECO:0000313" key="7">
    <source>
        <dbReference type="Proteomes" id="UP000027222"/>
    </source>
</evidence>
<name>A0A067T9S4_GALM3</name>
<keyword evidence="1" id="KW-0479">Metal-binding</keyword>
<dbReference type="EMBL" id="KL142372">
    <property type="protein sequence ID" value="KDR79881.1"/>
    <property type="molecule type" value="Genomic_DNA"/>
</dbReference>
<evidence type="ECO:0000256" key="2">
    <source>
        <dbReference type="ARBA" id="ARBA00022771"/>
    </source>
</evidence>
<dbReference type="OrthoDB" id="432970at2759"/>
<protein>
    <recommendedName>
        <fullName evidence="5">MYND-type domain-containing protein</fullName>
    </recommendedName>
</protein>
<evidence type="ECO:0000256" key="4">
    <source>
        <dbReference type="PROSITE-ProRule" id="PRU00134"/>
    </source>
</evidence>
<accession>A0A067T9S4</accession>
<dbReference type="HOGENOM" id="CLU_094262_0_0_1"/>
<evidence type="ECO:0000256" key="1">
    <source>
        <dbReference type="ARBA" id="ARBA00022723"/>
    </source>
</evidence>
<dbReference type="Gene3D" id="6.10.140.2220">
    <property type="match status" value="1"/>
</dbReference>
<dbReference type="Proteomes" id="UP000027222">
    <property type="component" value="Unassembled WGS sequence"/>
</dbReference>
<proteinExistence type="predicted"/>
<gene>
    <name evidence="6" type="ORF">GALMADRAFT_241989</name>
</gene>
<keyword evidence="7" id="KW-1185">Reference proteome</keyword>
<reference evidence="7" key="1">
    <citation type="journal article" date="2014" name="Proc. Natl. Acad. Sci. U.S.A.">
        <title>Extensive sampling of basidiomycete genomes demonstrates inadequacy of the white-rot/brown-rot paradigm for wood decay fungi.</title>
        <authorList>
            <person name="Riley R."/>
            <person name="Salamov A.A."/>
            <person name="Brown D.W."/>
            <person name="Nagy L.G."/>
            <person name="Floudas D."/>
            <person name="Held B.W."/>
            <person name="Levasseur A."/>
            <person name="Lombard V."/>
            <person name="Morin E."/>
            <person name="Otillar R."/>
            <person name="Lindquist E.A."/>
            <person name="Sun H."/>
            <person name="LaButti K.M."/>
            <person name="Schmutz J."/>
            <person name="Jabbour D."/>
            <person name="Luo H."/>
            <person name="Baker S.E."/>
            <person name="Pisabarro A.G."/>
            <person name="Walton J.D."/>
            <person name="Blanchette R.A."/>
            <person name="Henrissat B."/>
            <person name="Martin F."/>
            <person name="Cullen D."/>
            <person name="Hibbett D.S."/>
            <person name="Grigoriev I.V."/>
        </authorList>
    </citation>
    <scope>NUCLEOTIDE SEQUENCE [LARGE SCALE GENOMIC DNA]</scope>
    <source>
        <strain evidence="7">CBS 339.88</strain>
    </source>
</reference>
<evidence type="ECO:0000256" key="3">
    <source>
        <dbReference type="ARBA" id="ARBA00022833"/>
    </source>
</evidence>
<keyword evidence="3" id="KW-0862">Zinc</keyword>
<dbReference type="STRING" id="685588.A0A067T9S4"/>
<sequence>MPLSQSSQSLKQCQNCLKSDTKEEPLRSCSECKRAHYCSRECQTAHWKDHKPVCRMNRETRDHMKEGADPSATALLGLSAASLEAKMKTWIQMFRPLLTVSAMHALDIQSAEQNCFTHLLHLVLSPNFTAKNPPRKDTQIPHAFRLDDAQVIPIPDLLQSRPDLGLEPALQSLLDQSRAVHEKDDDNIGLAIVVILIPAINLMRVVPLGIEGPPAELPPRMLDWKKLLKIHIDKGILV</sequence>
<dbReference type="SUPFAM" id="SSF144232">
    <property type="entry name" value="HIT/MYND zinc finger-like"/>
    <property type="match status" value="1"/>
</dbReference>
<feature type="domain" description="MYND-type" evidence="5">
    <location>
        <begin position="13"/>
        <end position="54"/>
    </location>
</feature>
<evidence type="ECO:0000313" key="6">
    <source>
        <dbReference type="EMBL" id="KDR79881.1"/>
    </source>
</evidence>
<dbReference type="Pfam" id="PF01753">
    <property type="entry name" value="zf-MYND"/>
    <property type="match status" value="1"/>
</dbReference>
<keyword evidence="2 4" id="KW-0863">Zinc-finger</keyword>
<evidence type="ECO:0000259" key="5">
    <source>
        <dbReference type="PROSITE" id="PS50865"/>
    </source>
</evidence>
<dbReference type="InterPro" id="IPR002893">
    <property type="entry name" value="Znf_MYND"/>
</dbReference>